<name>A0A6S7ICC6_PARCT</name>
<keyword evidence="2" id="KW-1185">Reference proteome</keyword>
<dbReference type="Proteomes" id="UP001152795">
    <property type="component" value="Unassembled WGS sequence"/>
</dbReference>
<evidence type="ECO:0000313" key="1">
    <source>
        <dbReference type="EMBL" id="CAB4016595.1"/>
    </source>
</evidence>
<evidence type="ECO:0000313" key="2">
    <source>
        <dbReference type="Proteomes" id="UP001152795"/>
    </source>
</evidence>
<proteinExistence type="predicted"/>
<sequence>MASGNEVRSFIRGINIVRNKAVLSSLQSCKLKENLSVLEDKIAKVSSGSQLWEHLRGFRAILDCLLANVACNDGSTRVKCYKNALCFKQVK</sequence>
<gene>
    <name evidence="1" type="ORF">PACLA_8A067666</name>
</gene>
<protein>
    <submittedName>
        <fullName evidence="1">Uncharacterized protein</fullName>
    </submittedName>
</protein>
<comment type="caution">
    <text evidence="1">The sequence shown here is derived from an EMBL/GenBank/DDBJ whole genome shotgun (WGS) entry which is preliminary data.</text>
</comment>
<dbReference type="EMBL" id="CACRXK020009182">
    <property type="protein sequence ID" value="CAB4016595.1"/>
    <property type="molecule type" value="Genomic_DNA"/>
</dbReference>
<dbReference type="AlphaFoldDB" id="A0A6S7ICC6"/>
<organism evidence="1 2">
    <name type="scientific">Paramuricea clavata</name>
    <name type="common">Red gorgonian</name>
    <name type="synonym">Violescent sea-whip</name>
    <dbReference type="NCBI Taxonomy" id="317549"/>
    <lineage>
        <taxon>Eukaryota</taxon>
        <taxon>Metazoa</taxon>
        <taxon>Cnidaria</taxon>
        <taxon>Anthozoa</taxon>
        <taxon>Octocorallia</taxon>
        <taxon>Malacalcyonacea</taxon>
        <taxon>Plexauridae</taxon>
        <taxon>Paramuricea</taxon>
    </lineage>
</organism>
<accession>A0A6S7ICC6</accession>
<reference evidence="1" key="1">
    <citation type="submission" date="2020-04" db="EMBL/GenBank/DDBJ databases">
        <authorList>
            <person name="Alioto T."/>
            <person name="Alioto T."/>
            <person name="Gomez Garrido J."/>
        </authorList>
    </citation>
    <scope>NUCLEOTIDE SEQUENCE</scope>
    <source>
        <strain evidence="1">A484AB</strain>
    </source>
</reference>